<dbReference type="Pfam" id="PF02775">
    <property type="entry name" value="TPP_enzyme_C"/>
    <property type="match status" value="1"/>
</dbReference>
<dbReference type="OrthoDB" id="9785953at2"/>
<evidence type="ECO:0000256" key="1">
    <source>
        <dbReference type="ARBA" id="ARBA00022793"/>
    </source>
</evidence>
<evidence type="ECO:0000256" key="2">
    <source>
        <dbReference type="ARBA" id="ARBA00023052"/>
    </source>
</evidence>
<sequence length="199" mass="20625">MPVSRSAVLGWIAVHRNPTDVVVYTMGACNEWQELSSSRLDFFVGGAMGYASTIGLGLALARPGCRVIVIDGDGSLLMNLGTLVTVAAHAPANLVHLVLDNGHYEMVGRVPVLRPAGLGFAAVAAASGQQRCHEIHDLSGLEAAAHDVFGTPGPIFCAIQTELSPPEPMKGAEGLLGAPQAAAELRDALTTDPIKAPGR</sequence>
<gene>
    <name evidence="5" type="ORF">PSU4_60020</name>
</gene>
<dbReference type="InterPro" id="IPR051818">
    <property type="entry name" value="TPP_dependent_decarboxylase"/>
</dbReference>
<dbReference type="AlphaFoldDB" id="A0A511DVC3"/>
<keyword evidence="1" id="KW-0210">Decarboxylase</keyword>
<feature type="domain" description="Thiamine pyrophosphate enzyme TPP-binding" evidence="4">
    <location>
        <begin position="44"/>
        <end position="157"/>
    </location>
</feature>
<dbReference type="InterPro" id="IPR011766">
    <property type="entry name" value="TPP_enzyme_TPP-bd"/>
</dbReference>
<dbReference type="InterPro" id="IPR029061">
    <property type="entry name" value="THDP-binding"/>
</dbReference>
<dbReference type="GO" id="GO:0030976">
    <property type="term" value="F:thiamine pyrophosphate binding"/>
    <property type="evidence" value="ECO:0007669"/>
    <property type="project" value="InterPro"/>
</dbReference>
<keyword evidence="3" id="KW-0456">Lyase</keyword>
<dbReference type="InterPro" id="IPR000399">
    <property type="entry name" value="TPP-bd_CS"/>
</dbReference>
<dbReference type="PANTHER" id="PTHR42818:SF1">
    <property type="entry name" value="SULFOPYRUVATE DECARBOXYLASE"/>
    <property type="match status" value="1"/>
</dbReference>
<dbReference type="GO" id="GO:0016831">
    <property type="term" value="F:carboxy-lyase activity"/>
    <property type="evidence" value="ECO:0007669"/>
    <property type="project" value="UniProtKB-KW"/>
</dbReference>
<dbReference type="GO" id="GO:0000287">
    <property type="term" value="F:magnesium ion binding"/>
    <property type="evidence" value="ECO:0007669"/>
    <property type="project" value="InterPro"/>
</dbReference>
<keyword evidence="2" id="KW-0786">Thiamine pyrophosphate</keyword>
<dbReference type="Proteomes" id="UP000321685">
    <property type="component" value="Unassembled WGS sequence"/>
</dbReference>
<dbReference type="EMBL" id="BJVJ01000139">
    <property type="protein sequence ID" value="GEL27048.1"/>
    <property type="molecule type" value="Genomic_DNA"/>
</dbReference>
<dbReference type="PROSITE" id="PS00187">
    <property type="entry name" value="TPP_ENZYMES"/>
    <property type="match status" value="1"/>
</dbReference>
<evidence type="ECO:0000259" key="4">
    <source>
        <dbReference type="Pfam" id="PF02775"/>
    </source>
</evidence>
<dbReference type="RefSeq" id="WP_147116006.1">
    <property type="nucleotide sequence ID" value="NZ_BJVJ01000139.1"/>
</dbReference>
<comment type="caution">
    <text evidence="5">The sequence shown here is derived from an EMBL/GenBank/DDBJ whole genome shotgun (WGS) entry which is preliminary data.</text>
</comment>
<evidence type="ECO:0000313" key="6">
    <source>
        <dbReference type="Proteomes" id="UP000321685"/>
    </source>
</evidence>
<reference evidence="5 6" key="1">
    <citation type="submission" date="2019-07" db="EMBL/GenBank/DDBJ databases">
        <title>Whole genome shotgun sequence of Pseudonocardia sulfidoxydans NBRC 16205.</title>
        <authorList>
            <person name="Hosoyama A."/>
            <person name="Uohara A."/>
            <person name="Ohji S."/>
            <person name="Ichikawa N."/>
        </authorList>
    </citation>
    <scope>NUCLEOTIDE SEQUENCE [LARGE SCALE GENOMIC DNA]</scope>
    <source>
        <strain evidence="5 6">NBRC 16205</strain>
    </source>
</reference>
<accession>A0A511DVC3</accession>
<dbReference type="Gene3D" id="3.40.50.970">
    <property type="match status" value="1"/>
</dbReference>
<evidence type="ECO:0000256" key="3">
    <source>
        <dbReference type="ARBA" id="ARBA00023239"/>
    </source>
</evidence>
<keyword evidence="6" id="KW-1185">Reference proteome</keyword>
<evidence type="ECO:0000313" key="5">
    <source>
        <dbReference type="EMBL" id="GEL27048.1"/>
    </source>
</evidence>
<protein>
    <recommendedName>
        <fullName evidence="4">Thiamine pyrophosphate enzyme TPP-binding domain-containing protein</fullName>
    </recommendedName>
</protein>
<dbReference type="PANTHER" id="PTHR42818">
    <property type="entry name" value="SULFOPYRUVATE DECARBOXYLASE SUBUNIT ALPHA"/>
    <property type="match status" value="1"/>
</dbReference>
<dbReference type="SUPFAM" id="SSF52518">
    <property type="entry name" value="Thiamin diphosphate-binding fold (THDP-binding)"/>
    <property type="match status" value="1"/>
</dbReference>
<name>A0A511DVC3_9PSEU</name>
<organism evidence="5 6">
    <name type="scientific">Pseudonocardia sulfidoxydans NBRC 16205</name>
    <dbReference type="NCBI Taxonomy" id="1223511"/>
    <lineage>
        <taxon>Bacteria</taxon>
        <taxon>Bacillati</taxon>
        <taxon>Actinomycetota</taxon>
        <taxon>Actinomycetes</taxon>
        <taxon>Pseudonocardiales</taxon>
        <taxon>Pseudonocardiaceae</taxon>
        <taxon>Pseudonocardia</taxon>
    </lineage>
</organism>
<proteinExistence type="predicted"/>